<keyword evidence="3" id="KW-1185">Reference proteome</keyword>
<dbReference type="EMBL" id="CAJNJA010061598">
    <property type="protein sequence ID" value="CAE7873983.1"/>
    <property type="molecule type" value="Genomic_DNA"/>
</dbReference>
<sequence>MPGDETLSASSRVNKIPILSTLAKSASQDAKLCFAARGPVPWAVVRQKRCPVGRIVYFAVSYMVIQAGRGPGFASTPWLATAACAHCLCRAALARERVALTFPGMKRPAQNRNHGTSNAALLSVLRKIPKGQTRSKMEVFRQVLQELGRGDEGIDTGIRAQLGSQLQAVVAQRAHGWHRVVSSDGGFWNKEQLPLLQTEGARPRSGESVLSWAGRCKAIFVATYRASSGRLALTCHDPRVEKWQPEAVEPLHSKATLKERLVLSGGKFFFHPDIPKPLPPAFPRKRSSQKKPCKTFKAAMKMVRPRLHQALGAAEFAELQRTGAVRLRSILHSEECAELLDFASRANFPDVRRLDGEAGRGGAYHFCEGSPPPLVEAIRTSLYESILDHLPSLSQRFGKSLADLEKRCRAAGQRRSATIFLAFGEGGVNLAHQEAGGRFGQSLQQRLASTRREGTSWDGGPRLAKGKYPAFDVDPDANQQAVARTWRSKGRLAVTLPRRTGPSRSCALRRGSAGSGSGEASPLSEVTSRKTARTQGIQTAATTGDRVSLGGFDTCLVFTTSRFLTK</sequence>
<name>A0A813AQM1_9DINO</name>
<dbReference type="Pfam" id="PF09859">
    <property type="entry name" value="Oxygenase-NA"/>
    <property type="match status" value="1"/>
</dbReference>
<evidence type="ECO:0000313" key="3">
    <source>
        <dbReference type="Proteomes" id="UP000601435"/>
    </source>
</evidence>
<feature type="compositionally biased region" description="Low complexity" evidence="1">
    <location>
        <begin position="503"/>
        <end position="525"/>
    </location>
</feature>
<proteinExistence type="predicted"/>
<organism evidence="2 3">
    <name type="scientific">Symbiodinium necroappetens</name>
    <dbReference type="NCBI Taxonomy" id="1628268"/>
    <lineage>
        <taxon>Eukaryota</taxon>
        <taxon>Sar</taxon>
        <taxon>Alveolata</taxon>
        <taxon>Dinophyceae</taxon>
        <taxon>Suessiales</taxon>
        <taxon>Symbiodiniaceae</taxon>
        <taxon>Symbiodinium</taxon>
    </lineage>
</organism>
<dbReference type="OrthoDB" id="10331135at2759"/>
<feature type="region of interest" description="Disordered" evidence="1">
    <location>
        <begin position="498"/>
        <end position="534"/>
    </location>
</feature>
<evidence type="ECO:0000313" key="2">
    <source>
        <dbReference type="EMBL" id="CAE7873983.1"/>
    </source>
</evidence>
<dbReference type="Proteomes" id="UP000601435">
    <property type="component" value="Unassembled WGS sequence"/>
</dbReference>
<evidence type="ECO:0000256" key="1">
    <source>
        <dbReference type="SAM" id="MobiDB-lite"/>
    </source>
</evidence>
<accession>A0A813AQM1</accession>
<comment type="caution">
    <text evidence="2">The sequence shown here is derived from an EMBL/GenBank/DDBJ whole genome shotgun (WGS) entry which is preliminary data.</text>
</comment>
<dbReference type="AlphaFoldDB" id="A0A813AQM1"/>
<reference evidence="2" key="1">
    <citation type="submission" date="2021-02" db="EMBL/GenBank/DDBJ databases">
        <authorList>
            <person name="Dougan E. K."/>
            <person name="Rhodes N."/>
            <person name="Thang M."/>
            <person name="Chan C."/>
        </authorList>
    </citation>
    <scope>NUCLEOTIDE SEQUENCE</scope>
</reference>
<gene>
    <name evidence="2" type="ORF">SNEC2469_LOCUS28389</name>
</gene>
<protein>
    <submittedName>
        <fullName evidence="2">Uncharacterized protein</fullName>
    </submittedName>
</protein>
<dbReference type="InterPro" id="IPR018655">
    <property type="entry name" value="DUF2086"/>
</dbReference>